<dbReference type="EMBL" id="BOQE01000001">
    <property type="protein sequence ID" value="GIM47841.1"/>
    <property type="molecule type" value="Genomic_DNA"/>
</dbReference>
<dbReference type="SUPFAM" id="SSF55315">
    <property type="entry name" value="L30e-like"/>
    <property type="match status" value="1"/>
</dbReference>
<dbReference type="RefSeq" id="WP_282200775.1">
    <property type="nucleotide sequence ID" value="NZ_BOQE01000001.1"/>
</dbReference>
<dbReference type="InterPro" id="IPR029064">
    <property type="entry name" value="Ribosomal_eL30-like_sf"/>
</dbReference>
<keyword evidence="2" id="KW-0687">Ribonucleoprotein</keyword>
<proteinExistence type="predicted"/>
<dbReference type="AlphaFoldDB" id="A0AAV4LJC0"/>
<protein>
    <submittedName>
        <fullName evidence="2">50S ribosomal protein L7ae</fullName>
    </submittedName>
</protein>
<keyword evidence="2" id="KW-0689">Ribosomal protein</keyword>
<dbReference type="GO" id="GO:0005840">
    <property type="term" value="C:ribosome"/>
    <property type="evidence" value="ECO:0007669"/>
    <property type="project" value="UniProtKB-KW"/>
</dbReference>
<sequence>MNKQKVANWLGLAFRAGSAVTGDQACLAEIRKGRACLALLAQDAGSNTKKKYQDKCAYYRVPLIEVLNKEELGRALGKHDRAAVVITNHGFAKNILLELGEQIGGEAIE</sequence>
<organism evidence="2 3">
    <name type="scientific">Collibacillus ludicampi</name>
    <dbReference type="NCBI Taxonomy" id="2771369"/>
    <lineage>
        <taxon>Bacteria</taxon>
        <taxon>Bacillati</taxon>
        <taxon>Bacillota</taxon>
        <taxon>Bacilli</taxon>
        <taxon>Bacillales</taxon>
        <taxon>Alicyclobacillaceae</taxon>
        <taxon>Collibacillus</taxon>
    </lineage>
</organism>
<evidence type="ECO:0000259" key="1">
    <source>
        <dbReference type="Pfam" id="PF01248"/>
    </source>
</evidence>
<feature type="domain" description="Ribosomal protein eL8/eL30/eS12/Gadd45" evidence="1">
    <location>
        <begin position="5"/>
        <end position="94"/>
    </location>
</feature>
<comment type="caution">
    <text evidence="2">The sequence shown here is derived from an EMBL/GenBank/DDBJ whole genome shotgun (WGS) entry which is preliminary data.</text>
</comment>
<dbReference type="Gene3D" id="3.30.1330.30">
    <property type="match status" value="1"/>
</dbReference>
<reference evidence="2" key="1">
    <citation type="journal article" date="2023" name="Int. J. Syst. Evol. Microbiol.">
        <title>Collibacillus ludicampi gen. nov., sp. nov., a new soil bacterium of the family Alicyclobacillaceae.</title>
        <authorList>
            <person name="Jojima T."/>
            <person name="Ioku Y."/>
            <person name="Fukuta Y."/>
            <person name="Shirasaka N."/>
            <person name="Matsumura Y."/>
            <person name="Mori M."/>
        </authorList>
    </citation>
    <scope>NUCLEOTIDE SEQUENCE</scope>
    <source>
        <strain evidence="2">TP075</strain>
    </source>
</reference>
<evidence type="ECO:0000313" key="3">
    <source>
        <dbReference type="Proteomes" id="UP001057291"/>
    </source>
</evidence>
<dbReference type="InterPro" id="IPR004038">
    <property type="entry name" value="Ribosomal_eL8/eL30/eS12/Gad45"/>
</dbReference>
<dbReference type="Pfam" id="PF01248">
    <property type="entry name" value="Ribosomal_L7Ae"/>
    <property type="match status" value="1"/>
</dbReference>
<dbReference type="Proteomes" id="UP001057291">
    <property type="component" value="Unassembled WGS sequence"/>
</dbReference>
<gene>
    <name evidence="2" type="ORF">DNHGIG_33900</name>
</gene>
<evidence type="ECO:0000313" key="2">
    <source>
        <dbReference type="EMBL" id="GIM47841.1"/>
    </source>
</evidence>
<keyword evidence="3" id="KW-1185">Reference proteome</keyword>
<name>A0AAV4LJC0_9BACL</name>
<accession>A0AAV4LJC0</accession>